<dbReference type="Gene3D" id="1.25.40.10">
    <property type="entry name" value="Tetratricopeptide repeat domain"/>
    <property type="match status" value="2"/>
</dbReference>
<keyword evidence="3" id="KW-0418">Kinase</keyword>
<dbReference type="Pfam" id="PF00069">
    <property type="entry name" value="Pkinase"/>
    <property type="match status" value="1"/>
</dbReference>
<dbReference type="InterPro" id="IPR017441">
    <property type="entry name" value="Protein_kinase_ATP_BS"/>
</dbReference>
<dbReference type="EMBL" id="QFPO01000004">
    <property type="protein sequence ID" value="PZQ17314.1"/>
    <property type="molecule type" value="Genomic_DNA"/>
</dbReference>
<keyword evidence="1" id="KW-0808">Transferase</keyword>
<keyword evidence="2 5" id="KW-0547">Nucleotide-binding</keyword>
<dbReference type="PANTHER" id="PTHR43289:SF34">
    <property type="entry name" value="SERINE_THREONINE-PROTEIN KINASE YBDM-RELATED"/>
    <property type="match status" value="1"/>
</dbReference>
<dbReference type="SMART" id="SM00220">
    <property type="entry name" value="S_TKc"/>
    <property type="match status" value="1"/>
</dbReference>
<dbReference type="Proteomes" id="UP000249046">
    <property type="component" value="Unassembled WGS sequence"/>
</dbReference>
<reference evidence="7 8" key="1">
    <citation type="submission" date="2017-08" db="EMBL/GenBank/DDBJ databases">
        <title>Infants hospitalized years apart are colonized by the same room-sourced microbial strains.</title>
        <authorList>
            <person name="Brooks B."/>
            <person name="Olm M.R."/>
            <person name="Firek B.A."/>
            <person name="Baker R."/>
            <person name="Thomas B.C."/>
            <person name="Morowitz M.J."/>
            <person name="Banfield J.F."/>
        </authorList>
    </citation>
    <scope>NUCLEOTIDE SEQUENCE [LARGE SCALE GENOMIC DNA]</scope>
    <source>
        <strain evidence="7">S2_005_003_R2_42</strain>
    </source>
</reference>
<dbReference type="PANTHER" id="PTHR43289">
    <property type="entry name" value="MITOGEN-ACTIVATED PROTEIN KINASE KINASE KINASE 20-RELATED"/>
    <property type="match status" value="1"/>
</dbReference>
<dbReference type="InterPro" id="IPR011990">
    <property type="entry name" value="TPR-like_helical_dom_sf"/>
</dbReference>
<dbReference type="SUPFAM" id="SSF48452">
    <property type="entry name" value="TPR-like"/>
    <property type="match status" value="1"/>
</dbReference>
<feature type="domain" description="Protein kinase" evidence="6">
    <location>
        <begin position="131"/>
        <end position="400"/>
    </location>
</feature>
<dbReference type="Gene3D" id="3.30.200.20">
    <property type="entry name" value="Phosphorylase Kinase, domain 1"/>
    <property type="match status" value="1"/>
</dbReference>
<accession>A0A2W5KN91</accession>
<evidence type="ECO:0000313" key="7">
    <source>
        <dbReference type="EMBL" id="PZQ17314.1"/>
    </source>
</evidence>
<name>A0A2W5KN91_9GAMM</name>
<dbReference type="InterPro" id="IPR000719">
    <property type="entry name" value="Prot_kinase_dom"/>
</dbReference>
<dbReference type="PROSITE" id="PS00107">
    <property type="entry name" value="PROTEIN_KINASE_ATP"/>
    <property type="match status" value="1"/>
</dbReference>
<dbReference type="GO" id="GO:0005524">
    <property type="term" value="F:ATP binding"/>
    <property type="evidence" value="ECO:0007669"/>
    <property type="project" value="UniProtKB-UniRule"/>
</dbReference>
<gene>
    <name evidence="7" type="ORF">DI564_05735</name>
</gene>
<feature type="binding site" evidence="5">
    <location>
        <position position="162"/>
    </location>
    <ligand>
        <name>ATP</name>
        <dbReference type="ChEBI" id="CHEBI:30616"/>
    </ligand>
</feature>
<dbReference type="SUPFAM" id="SSF56112">
    <property type="entry name" value="Protein kinase-like (PK-like)"/>
    <property type="match status" value="1"/>
</dbReference>
<evidence type="ECO:0000256" key="2">
    <source>
        <dbReference type="ARBA" id="ARBA00022741"/>
    </source>
</evidence>
<keyword evidence="4 5" id="KW-0067">ATP-binding</keyword>
<evidence type="ECO:0000256" key="1">
    <source>
        <dbReference type="ARBA" id="ARBA00022679"/>
    </source>
</evidence>
<dbReference type="InterPro" id="IPR011009">
    <property type="entry name" value="Kinase-like_dom_sf"/>
</dbReference>
<sequence>MPRRRCLHAAAGRPLLCSPRAIRSAFPTVRHARAAFAAPSPRAADAMSESEADRYRRAQAIAHDLLDRPPAERADRLAAIGADDAALRREVDWLIAAAEDEGADDALAGFVDPGRALFADARIESAAPRRYRLIEPLGTGGMGQVWLAERDDGGPRQRVALKRLRGLGAPSGSERARFLAEGRILASLQHPNIAHLIDAGVDADGHPFLAMEVVDGQPLDRWSAARERPMRERIELFVRVCGAVEYAHAQLVIHRDLKPANVLVGADGVPKLLDFGIARLLDRDAAVAPATTVQRAMTPAYASPEQIQGRPLGTATDVYSLGVVLYELVAGVRPFDHLDTELTRANAIVAGTFPPPSRAPGARPRLPADLEAIVLKAMRREPAQRYASVAELAEDLRRYLAARPVLARRGQWGYRAQRYLARNRWAIAAAVIATAAAVGFTARTLQAEHEARLQAQISDRVAEFLVSVFAAADSNLHVGLRADLSARDVLDAGTARIATELADQPRIRARLLEAVGNAYRHMNANVTAAALMREAADLNLDPAVDQPLAAARALAALANIMANGEFPARDAERAARDSLALAERLTPPGSQAIANAWMVLSLALNRDGQLAAAQHAAQTALTMNQALPRGGDNRIGAAFHNLCFIRAARGAAAAALADCEAGIAELPPGDSLSRTQRMSRYAQVLGQAGEHARAIEVAEASLAMAERLEGGQGPFVALYLLRLAPILDAAGRHVEARQRLDAARRAQARLNGTDSGEYLAVLLAIGEHAARIGDHEAAQAPLREAHAAMAARYASDDPRVLRAKTALAQNLIDRGQAGAEARALLDAAAAGWAAKDDPGPLQAPYTALALADWHRRNGDRAAAAAWLDRVDGPDARADPDQRSRAATLRAAIAENADGTGRAAGP</sequence>
<dbReference type="CDD" id="cd14014">
    <property type="entry name" value="STKc_PknB_like"/>
    <property type="match status" value="1"/>
</dbReference>
<dbReference type="PROSITE" id="PS50011">
    <property type="entry name" value="PROTEIN_KINASE_DOM"/>
    <property type="match status" value="1"/>
</dbReference>
<evidence type="ECO:0000256" key="4">
    <source>
        <dbReference type="ARBA" id="ARBA00022840"/>
    </source>
</evidence>
<evidence type="ECO:0000313" key="8">
    <source>
        <dbReference type="Proteomes" id="UP000249046"/>
    </source>
</evidence>
<dbReference type="InterPro" id="IPR008271">
    <property type="entry name" value="Ser/Thr_kinase_AS"/>
</dbReference>
<dbReference type="PROSITE" id="PS00108">
    <property type="entry name" value="PROTEIN_KINASE_ST"/>
    <property type="match status" value="1"/>
</dbReference>
<dbReference type="AlphaFoldDB" id="A0A2W5KN91"/>
<comment type="caution">
    <text evidence="7">The sequence shown here is derived from an EMBL/GenBank/DDBJ whole genome shotgun (WGS) entry which is preliminary data.</text>
</comment>
<evidence type="ECO:0000256" key="5">
    <source>
        <dbReference type="PROSITE-ProRule" id="PRU10141"/>
    </source>
</evidence>
<evidence type="ECO:0000256" key="3">
    <source>
        <dbReference type="ARBA" id="ARBA00022777"/>
    </source>
</evidence>
<dbReference type="GO" id="GO:0004674">
    <property type="term" value="F:protein serine/threonine kinase activity"/>
    <property type="evidence" value="ECO:0007669"/>
    <property type="project" value="TreeGrafter"/>
</dbReference>
<proteinExistence type="predicted"/>
<evidence type="ECO:0000259" key="6">
    <source>
        <dbReference type="PROSITE" id="PS50011"/>
    </source>
</evidence>
<protein>
    <recommendedName>
        <fullName evidence="6">Protein kinase domain-containing protein</fullName>
    </recommendedName>
</protein>
<organism evidence="7 8">
    <name type="scientific">Rhodanobacter denitrificans</name>
    <dbReference type="NCBI Taxonomy" id="666685"/>
    <lineage>
        <taxon>Bacteria</taxon>
        <taxon>Pseudomonadati</taxon>
        <taxon>Pseudomonadota</taxon>
        <taxon>Gammaproteobacteria</taxon>
        <taxon>Lysobacterales</taxon>
        <taxon>Rhodanobacteraceae</taxon>
        <taxon>Rhodanobacter</taxon>
    </lineage>
</organism>
<dbReference type="Gene3D" id="1.10.510.10">
    <property type="entry name" value="Transferase(Phosphotransferase) domain 1"/>
    <property type="match status" value="1"/>
</dbReference>